<evidence type="ECO:0000256" key="3">
    <source>
        <dbReference type="ARBA" id="ARBA00023016"/>
    </source>
</evidence>
<accession>A0A7J7CT44</accession>
<dbReference type="InterPro" id="IPR036955">
    <property type="entry name" value="AP2/ERF_dom_sf"/>
</dbReference>
<dbReference type="PANTHER" id="PTHR31241:SF62">
    <property type="entry name" value="DEHYDRATION-RESPONSIVE ELEMENT-BINDING PROTEIN 2D"/>
    <property type="match status" value="1"/>
</dbReference>
<evidence type="ECO:0000256" key="2">
    <source>
        <dbReference type="ARBA" id="ARBA00023015"/>
    </source>
</evidence>
<protein>
    <recommendedName>
        <fullName evidence="10">AP2/ERF domain-containing protein</fullName>
    </recommendedName>
</protein>
<keyword evidence="6" id="KW-0804">Transcription</keyword>
<sequence>MPGLVPTLDARSRKRSGCESVEDTLEKWKRHSEQPECAKEGVIMTSIEAAHAYDEAARAIHGPCARVNFPESSTTRKLPNDAPASRTTERSSTGSMRVTRSCEAGSGEESKTIQILSKEKPDELSPRVSEELNSKHSSKDCLGNVSEEKMPESAAGDGKDVEHDLQTDREFADVEVETSILKEEIDPELQEIMRLRSYCGFENRQDFLHNEPKKIKRNVHISSKDVEVQRLLKREEIEVKFRRAVESSGQDNLNNRYNQLHDDFMDSSTDKLSTQVGMHVVNKLLQGECTGVMESTNSNIFNTGYDGMHNADKVVHYNSKMDCVPSNHAEAGRPATWRNEVGEPSENIDHSSHSCFKDRYDHLHDAPVRISSYVPSKDVEFEMAIMGEEQQRKPAKRRNYSGYNNPSDDFVHLHSSSNGEAVGGKHLGAMSILDTASRRNDKYNSDQFNMTPTSYPQTGGPYDIFNHLQNPEATIEGSINQMERKNSGLDDNFIPCKSYFDLDFDEEQASFYSLFPDLGF</sequence>
<organism evidence="11 12">
    <name type="scientific">Tripterygium wilfordii</name>
    <name type="common">Thunder God vine</name>
    <dbReference type="NCBI Taxonomy" id="458696"/>
    <lineage>
        <taxon>Eukaryota</taxon>
        <taxon>Viridiplantae</taxon>
        <taxon>Streptophyta</taxon>
        <taxon>Embryophyta</taxon>
        <taxon>Tracheophyta</taxon>
        <taxon>Spermatophyta</taxon>
        <taxon>Magnoliopsida</taxon>
        <taxon>eudicotyledons</taxon>
        <taxon>Gunneridae</taxon>
        <taxon>Pentapetalae</taxon>
        <taxon>rosids</taxon>
        <taxon>fabids</taxon>
        <taxon>Celastrales</taxon>
        <taxon>Celastraceae</taxon>
        <taxon>Tripterygium</taxon>
    </lineage>
</organism>
<dbReference type="InterPro" id="IPR001471">
    <property type="entry name" value="AP2/ERF_dom"/>
</dbReference>
<evidence type="ECO:0000256" key="1">
    <source>
        <dbReference type="ARBA" id="ARBA00004123"/>
    </source>
</evidence>
<gene>
    <name evidence="11" type="ORF">HS088_TW13G00142</name>
</gene>
<evidence type="ECO:0000256" key="9">
    <source>
        <dbReference type="SAM" id="MobiDB-lite"/>
    </source>
</evidence>
<dbReference type="GO" id="GO:0000976">
    <property type="term" value="F:transcription cis-regulatory region binding"/>
    <property type="evidence" value="ECO:0007669"/>
    <property type="project" value="TreeGrafter"/>
</dbReference>
<evidence type="ECO:0000256" key="6">
    <source>
        <dbReference type="ARBA" id="ARBA00023163"/>
    </source>
</evidence>
<evidence type="ECO:0000313" key="11">
    <source>
        <dbReference type="EMBL" id="KAF5737263.1"/>
    </source>
</evidence>
<feature type="domain" description="AP2/ERF" evidence="10">
    <location>
        <begin position="1"/>
        <end position="70"/>
    </location>
</feature>
<evidence type="ECO:0000256" key="7">
    <source>
        <dbReference type="ARBA" id="ARBA00023242"/>
    </source>
</evidence>
<keyword evidence="2" id="KW-0805">Transcription regulation</keyword>
<dbReference type="GO" id="GO:0005634">
    <property type="term" value="C:nucleus"/>
    <property type="evidence" value="ECO:0007669"/>
    <property type="project" value="UniProtKB-SubCell"/>
</dbReference>
<evidence type="ECO:0000256" key="4">
    <source>
        <dbReference type="ARBA" id="ARBA00023125"/>
    </source>
</evidence>
<comment type="subcellular location">
    <subcellularLocation>
        <location evidence="1">Nucleus</location>
    </subcellularLocation>
</comment>
<dbReference type="AlphaFoldDB" id="A0A7J7CT44"/>
<feature type="compositionally biased region" description="Basic and acidic residues" evidence="9">
    <location>
        <begin position="117"/>
        <end position="139"/>
    </location>
</feature>
<dbReference type="EMBL" id="JAAARO010000013">
    <property type="protein sequence ID" value="KAF5737263.1"/>
    <property type="molecule type" value="Genomic_DNA"/>
</dbReference>
<dbReference type="InParanoid" id="A0A7J7CT44"/>
<keyword evidence="7" id="KW-0539">Nucleus</keyword>
<name>A0A7J7CT44_TRIWF</name>
<feature type="region of interest" description="Disordered" evidence="9">
    <location>
        <begin position="67"/>
        <end position="162"/>
    </location>
</feature>
<evidence type="ECO:0000313" key="12">
    <source>
        <dbReference type="Proteomes" id="UP000593562"/>
    </source>
</evidence>
<keyword evidence="5" id="KW-0010">Activator</keyword>
<dbReference type="GO" id="GO:0006950">
    <property type="term" value="P:response to stress"/>
    <property type="evidence" value="ECO:0007669"/>
    <property type="project" value="TreeGrafter"/>
</dbReference>
<keyword evidence="4" id="KW-0238">DNA-binding</keyword>
<dbReference type="Proteomes" id="UP000593562">
    <property type="component" value="Unassembled WGS sequence"/>
</dbReference>
<evidence type="ECO:0000259" key="10">
    <source>
        <dbReference type="PROSITE" id="PS51032"/>
    </source>
</evidence>
<keyword evidence="12" id="KW-1185">Reference proteome</keyword>
<dbReference type="GO" id="GO:0003700">
    <property type="term" value="F:DNA-binding transcription factor activity"/>
    <property type="evidence" value="ECO:0007669"/>
    <property type="project" value="InterPro"/>
</dbReference>
<evidence type="ECO:0000256" key="8">
    <source>
        <dbReference type="ARBA" id="ARBA00024343"/>
    </source>
</evidence>
<comment type="caution">
    <text evidence="11">The sequence shown here is derived from an EMBL/GenBank/DDBJ whole genome shotgun (WGS) entry which is preliminary data.</text>
</comment>
<comment type="similarity">
    <text evidence="8">Belongs to the AP2/ERF transcription factor family. ERF subfamily.</text>
</comment>
<dbReference type="PANTHER" id="PTHR31241">
    <property type="entry name" value="DEHYDRATION-RESPONSIVE ELEMENT-BINDING PROTEIN 2C"/>
    <property type="match status" value="1"/>
</dbReference>
<proteinExistence type="inferred from homology"/>
<feature type="compositionally biased region" description="Basic and acidic residues" evidence="9">
    <location>
        <begin position="146"/>
        <end position="162"/>
    </location>
</feature>
<dbReference type="Gene3D" id="3.30.730.10">
    <property type="entry name" value="AP2/ERF domain"/>
    <property type="match status" value="1"/>
</dbReference>
<keyword evidence="3" id="KW-0346">Stress response</keyword>
<evidence type="ECO:0000256" key="5">
    <source>
        <dbReference type="ARBA" id="ARBA00023159"/>
    </source>
</evidence>
<dbReference type="PROSITE" id="PS51032">
    <property type="entry name" value="AP2_ERF"/>
    <property type="match status" value="1"/>
</dbReference>
<dbReference type="GO" id="GO:0045893">
    <property type="term" value="P:positive regulation of DNA-templated transcription"/>
    <property type="evidence" value="ECO:0007669"/>
    <property type="project" value="TreeGrafter"/>
</dbReference>
<reference evidence="11 12" key="1">
    <citation type="journal article" date="2020" name="Nat. Commun.">
        <title>Genome of Tripterygium wilfordii and identification of cytochrome P450 involved in triptolide biosynthesis.</title>
        <authorList>
            <person name="Tu L."/>
            <person name="Su P."/>
            <person name="Zhang Z."/>
            <person name="Gao L."/>
            <person name="Wang J."/>
            <person name="Hu T."/>
            <person name="Zhou J."/>
            <person name="Zhang Y."/>
            <person name="Zhao Y."/>
            <person name="Liu Y."/>
            <person name="Song Y."/>
            <person name="Tong Y."/>
            <person name="Lu Y."/>
            <person name="Yang J."/>
            <person name="Xu C."/>
            <person name="Jia M."/>
            <person name="Peters R.J."/>
            <person name="Huang L."/>
            <person name="Gao W."/>
        </authorList>
    </citation>
    <scope>NUCLEOTIDE SEQUENCE [LARGE SCALE GENOMIC DNA]</scope>
    <source>
        <strain evidence="12">cv. XIE 37</strain>
        <tissue evidence="11">Leaf</tissue>
    </source>
</reference>